<feature type="non-terminal residue" evidence="1">
    <location>
        <position position="1"/>
    </location>
</feature>
<protein>
    <recommendedName>
        <fullName evidence="3">CxC2-like cysteine cluster KDZ transposase-associated domain-containing protein</fullName>
    </recommendedName>
</protein>
<evidence type="ECO:0000313" key="1">
    <source>
        <dbReference type="EMBL" id="RDX43298.1"/>
    </source>
</evidence>
<evidence type="ECO:0000313" key="2">
    <source>
        <dbReference type="Proteomes" id="UP000256964"/>
    </source>
</evidence>
<gene>
    <name evidence="1" type="ORF">OH76DRAFT_1321168</name>
</gene>
<sequence>AAHRCFDCYQSPIVRTECLLQEHKYNPFHRIETWSFKWRIWKRGELGTVVGFTLNLGHGGNRCQANRLPPRPTTISVTVCYLRHTSIWTLTVSQDRHRELNNTMRESMFLRGTRRAGVEPTKNLEPRSLAVLCPACPHPGINMESGWEALP</sequence>
<name>A0A371CSN7_9APHY</name>
<accession>A0A371CSN7</accession>
<dbReference type="STRING" id="139420.A0A371CSN7"/>
<proteinExistence type="predicted"/>
<dbReference type="OrthoDB" id="2752018at2759"/>
<dbReference type="AlphaFoldDB" id="A0A371CSN7"/>
<dbReference type="EMBL" id="KZ857467">
    <property type="protein sequence ID" value="RDX43298.1"/>
    <property type="molecule type" value="Genomic_DNA"/>
</dbReference>
<keyword evidence="2" id="KW-1185">Reference proteome</keyword>
<evidence type="ECO:0008006" key="3">
    <source>
        <dbReference type="Google" id="ProtNLM"/>
    </source>
</evidence>
<organism evidence="1 2">
    <name type="scientific">Lentinus brumalis</name>
    <dbReference type="NCBI Taxonomy" id="2498619"/>
    <lineage>
        <taxon>Eukaryota</taxon>
        <taxon>Fungi</taxon>
        <taxon>Dikarya</taxon>
        <taxon>Basidiomycota</taxon>
        <taxon>Agaricomycotina</taxon>
        <taxon>Agaricomycetes</taxon>
        <taxon>Polyporales</taxon>
        <taxon>Polyporaceae</taxon>
        <taxon>Lentinus</taxon>
    </lineage>
</organism>
<reference evidence="1 2" key="1">
    <citation type="journal article" date="2018" name="Biotechnol. Biofuels">
        <title>Integrative visual omics of the white-rot fungus Polyporus brumalis exposes the biotechnological potential of its oxidative enzymes for delignifying raw plant biomass.</title>
        <authorList>
            <person name="Miyauchi S."/>
            <person name="Rancon A."/>
            <person name="Drula E."/>
            <person name="Hage H."/>
            <person name="Chaduli D."/>
            <person name="Favel A."/>
            <person name="Grisel S."/>
            <person name="Henrissat B."/>
            <person name="Herpoel-Gimbert I."/>
            <person name="Ruiz-Duenas F.J."/>
            <person name="Chevret D."/>
            <person name="Hainaut M."/>
            <person name="Lin J."/>
            <person name="Wang M."/>
            <person name="Pangilinan J."/>
            <person name="Lipzen A."/>
            <person name="Lesage-Meessen L."/>
            <person name="Navarro D."/>
            <person name="Riley R."/>
            <person name="Grigoriev I.V."/>
            <person name="Zhou S."/>
            <person name="Raouche S."/>
            <person name="Rosso M.N."/>
        </authorList>
    </citation>
    <scope>NUCLEOTIDE SEQUENCE [LARGE SCALE GENOMIC DNA]</scope>
    <source>
        <strain evidence="1 2">BRFM 1820</strain>
    </source>
</reference>
<feature type="non-terminal residue" evidence="1">
    <location>
        <position position="151"/>
    </location>
</feature>
<dbReference type="Proteomes" id="UP000256964">
    <property type="component" value="Unassembled WGS sequence"/>
</dbReference>